<evidence type="ECO:0000313" key="2">
    <source>
        <dbReference type="EMBL" id="SFH11871.1"/>
    </source>
</evidence>
<name>A0A1I2XIH0_9BACT</name>
<dbReference type="RefSeq" id="WP_092794314.1">
    <property type="nucleotide sequence ID" value="NZ_FOPC01000018.1"/>
</dbReference>
<dbReference type="EMBL" id="FOPC01000018">
    <property type="protein sequence ID" value="SFH11871.1"/>
    <property type="molecule type" value="Genomic_DNA"/>
</dbReference>
<keyword evidence="1" id="KW-0732">Signal</keyword>
<evidence type="ECO:0000313" key="3">
    <source>
        <dbReference type="Proteomes" id="UP000199642"/>
    </source>
</evidence>
<proteinExistence type="predicted"/>
<dbReference type="AlphaFoldDB" id="A0A1I2XIH0"/>
<sequence length="136" mass="15397">MKKHLLHIAVLGLAIVMLPLHTFAASDKDEKASLRAVVAEEKAESASWKFADFTVEMIDSYSPFIFRTKKSQQLEEVRVILEVNSMGAISGFELENSEDKGLKERLDYVIRKLPKCEPIPGKQDYGPQSFELIIQK</sequence>
<feature type="chain" id="PRO_5011716111" description="TonB protein C-terminal" evidence="1">
    <location>
        <begin position="25"/>
        <end position="136"/>
    </location>
</feature>
<protein>
    <recommendedName>
        <fullName evidence="4">TonB protein C-terminal</fullName>
    </recommendedName>
</protein>
<reference evidence="3" key="1">
    <citation type="submission" date="2016-10" db="EMBL/GenBank/DDBJ databases">
        <authorList>
            <person name="Varghese N."/>
            <person name="Submissions S."/>
        </authorList>
    </citation>
    <scope>NUCLEOTIDE SEQUENCE [LARGE SCALE GENOMIC DNA]</scope>
    <source>
        <strain evidence="3">DSM 19315</strain>
    </source>
</reference>
<dbReference type="OrthoDB" id="823311at2"/>
<organism evidence="2 3">
    <name type="scientific">Algoriphagus hitonicola</name>
    <dbReference type="NCBI Taxonomy" id="435880"/>
    <lineage>
        <taxon>Bacteria</taxon>
        <taxon>Pseudomonadati</taxon>
        <taxon>Bacteroidota</taxon>
        <taxon>Cytophagia</taxon>
        <taxon>Cytophagales</taxon>
        <taxon>Cyclobacteriaceae</taxon>
        <taxon>Algoriphagus</taxon>
    </lineage>
</organism>
<evidence type="ECO:0008006" key="4">
    <source>
        <dbReference type="Google" id="ProtNLM"/>
    </source>
</evidence>
<feature type="signal peptide" evidence="1">
    <location>
        <begin position="1"/>
        <end position="24"/>
    </location>
</feature>
<dbReference type="STRING" id="435880.SAMN04487988_11838"/>
<accession>A0A1I2XIH0</accession>
<evidence type="ECO:0000256" key="1">
    <source>
        <dbReference type="SAM" id="SignalP"/>
    </source>
</evidence>
<dbReference type="Proteomes" id="UP000199642">
    <property type="component" value="Unassembled WGS sequence"/>
</dbReference>
<gene>
    <name evidence="2" type="ORF">SAMN04487988_11838</name>
</gene>
<keyword evidence="3" id="KW-1185">Reference proteome</keyword>